<gene>
    <name evidence="1" type="ORF">MUN68_004465</name>
</gene>
<dbReference type="RefSeq" id="WP_249997165.1">
    <property type="nucleotide sequence ID" value="NZ_CP116221.1"/>
</dbReference>
<name>A0ABY7S045_9FLAO</name>
<organism evidence="1 2">
    <name type="scientific">Psychroserpens ponticola</name>
    <dbReference type="NCBI Taxonomy" id="2932268"/>
    <lineage>
        <taxon>Bacteria</taxon>
        <taxon>Pseudomonadati</taxon>
        <taxon>Bacteroidota</taxon>
        <taxon>Flavobacteriia</taxon>
        <taxon>Flavobacteriales</taxon>
        <taxon>Flavobacteriaceae</taxon>
        <taxon>Psychroserpens</taxon>
    </lineage>
</organism>
<protein>
    <submittedName>
        <fullName evidence="1">Uncharacterized protein</fullName>
    </submittedName>
</protein>
<keyword evidence="2" id="KW-1185">Reference proteome</keyword>
<dbReference type="EMBL" id="CP116221">
    <property type="protein sequence ID" value="WCO02753.1"/>
    <property type="molecule type" value="Genomic_DNA"/>
</dbReference>
<dbReference type="Proteomes" id="UP001202717">
    <property type="component" value="Chromosome"/>
</dbReference>
<proteinExistence type="predicted"/>
<accession>A0ABY7S045</accession>
<evidence type="ECO:0000313" key="2">
    <source>
        <dbReference type="Proteomes" id="UP001202717"/>
    </source>
</evidence>
<reference evidence="1 2" key="1">
    <citation type="submission" date="2023-01" db="EMBL/GenBank/DDBJ databases">
        <title>Psychroserpens ponticola sp. nov., isolated from seawater.</title>
        <authorList>
            <person name="Kristyanto S."/>
            <person name="Jung J."/>
            <person name="Kim J.M."/>
            <person name="Jeon C.O."/>
        </authorList>
    </citation>
    <scope>NUCLEOTIDE SEQUENCE [LARGE SCALE GENOMIC DNA]</scope>
    <source>
        <strain evidence="1 2">MSW6</strain>
    </source>
</reference>
<evidence type="ECO:0000313" key="1">
    <source>
        <dbReference type="EMBL" id="WCO02753.1"/>
    </source>
</evidence>
<sequence>MNTQELANVIRVLNDNIVGLTDEINYLRNDLEKNIEEGEKLRFRLSELESTL</sequence>